<dbReference type="Proteomes" id="UP000663419">
    <property type="component" value="Chromosome 1"/>
</dbReference>
<gene>
    <name evidence="1" type="ORF">I7I53_10546</name>
</gene>
<dbReference type="EMBL" id="CP069102">
    <property type="protein sequence ID" value="QSS50005.1"/>
    <property type="molecule type" value="Genomic_DNA"/>
</dbReference>
<accession>A0A8A1LB00</accession>
<reference evidence="1" key="1">
    <citation type="submission" date="2021-01" db="EMBL/GenBank/DDBJ databases">
        <title>Chromosome-level genome assembly of a human fungal pathogen reveals clustering of transcriptionally co-regulated genes.</title>
        <authorList>
            <person name="Voorhies M."/>
            <person name="Cohen S."/>
            <person name="Shea T.P."/>
            <person name="Petrus S."/>
            <person name="Munoz J.F."/>
            <person name="Poplawski S."/>
            <person name="Goldman W.E."/>
            <person name="Michael T."/>
            <person name="Cuomo C.A."/>
            <person name="Sil A."/>
            <person name="Beyhan S."/>
        </authorList>
    </citation>
    <scope>NUCLEOTIDE SEQUENCE</scope>
    <source>
        <strain evidence="1">H88</strain>
    </source>
</reference>
<dbReference type="AlphaFoldDB" id="A0A8A1LB00"/>
<name>A0A8A1LB00_AJEC8</name>
<protein>
    <submittedName>
        <fullName evidence="1">Uncharacterized protein</fullName>
    </submittedName>
</protein>
<evidence type="ECO:0000313" key="2">
    <source>
        <dbReference type="Proteomes" id="UP000663419"/>
    </source>
</evidence>
<evidence type="ECO:0000313" key="1">
    <source>
        <dbReference type="EMBL" id="QSS50005.1"/>
    </source>
</evidence>
<organism evidence="1 2">
    <name type="scientific">Ajellomyces capsulatus (strain H88)</name>
    <name type="common">Darling's disease fungus</name>
    <name type="synonym">Histoplasma capsulatum</name>
    <dbReference type="NCBI Taxonomy" id="544711"/>
    <lineage>
        <taxon>Eukaryota</taxon>
        <taxon>Fungi</taxon>
        <taxon>Dikarya</taxon>
        <taxon>Ascomycota</taxon>
        <taxon>Pezizomycotina</taxon>
        <taxon>Eurotiomycetes</taxon>
        <taxon>Eurotiomycetidae</taxon>
        <taxon>Onygenales</taxon>
        <taxon>Ajellomycetaceae</taxon>
        <taxon>Histoplasma</taxon>
    </lineage>
</organism>
<proteinExistence type="predicted"/>
<sequence>MYLILAWRLCEIFPLPTSLPISLFIILDVDVKVLVISPSLLPPSTRPPPTHRFFNLVRQCQLCCDVIPSFFSVIRTLYSYLTLDMYRFLAPSSGTFSDITVTLIGLHSQNKPMQFRTLVCSVRLSIRK</sequence>
<dbReference type="VEuPathDB" id="FungiDB:I7I53_10546"/>